<gene>
    <name evidence="1" type="ORF">DDF67_09475</name>
</gene>
<dbReference type="Proteomes" id="UP000245073">
    <property type="component" value="Unassembled WGS sequence"/>
</dbReference>
<reference evidence="1 2" key="1">
    <citation type="submission" date="2018-04" db="EMBL/GenBank/DDBJ databases">
        <title>The genome sequence of Caulobacter sp. 744.</title>
        <authorList>
            <person name="Gao J."/>
            <person name="Sun J."/>
        </authorList>
    </citation>
    <scope>NUCLEOTIDE SEQUENCE [LARGE SCALE GENOMIC DNA]</scope>
    <source>
        <strain evidence="1 2">774</strain>
    </source>
</reference>
<comment type="caution">
    <text evidence="1">The sequence shown here is derived from an EMBL/GenBank/DDBJ whole genome shotgun (WGS) entry which is preliminary data.</text>
</comment>
<name>A0A2T9K4C6_9CAUL</name>
<protein>
    <submittedName>
        <fullName evidence="1">Uncharacterized protein</fullName>
    </submittedName>
</protein>
<accession>A0A2T9K4C6</accession>
<organism evidence="1 2">
    <name type="scientific">Caulobacter endophyticus</name>
    <dbReference type="NCBI Taxonomy" id="2172652"/>
    <lineage>
        <taxon>Bacteria</taxon>
        <taxon>Pseudomonadati</taxon>
        <taxon>Pseudomonadota</taxon>
        <taxon>Alphaproteobacteria</taxon>
        <taxon>Caulobacterales</taxon>
        <taxon>Caulobacteraceae</taxon>
        <taxon>Caulobacter</taxon>
    </lineage>
</organism>
<dbReference type="RefSeq" id="WP_109100637.1">
    <property type="nucleotide sequence ID" value="NZ_QDKQ01000034.1"/>
</dbReference>
<proteinExistence type="predicted"/>
<dbReference type="EMBL" id="QDKQ01000034">
    <property type="protein sequence ID" value="PVM90651.1"/>
    <property type="molecule type" value="Genomic_DNA"/>
</dbReference>
<keyword evidence="2" id="KW-1185">Reference proteome</keyword>
<dbReference type="AlphaFoldDB" id="A0A2T9K4C6"/>
<evidence type="ECO:0000313" key="2">
    <source>
        <dbReference type="Proteomes" id="UP000245073"/>
    </source>
</evidence>
<sequence length="123" mass="12857">MLDKSRLHALAVSAVVAFLLWGLALVPIVLGDEENSRRAIARAVLEKTLVAALGVLAAHLAQPWSADAINAVIGVLPIKLGVKIDAVTSSALVVALTVTFLGEPKARAAAVEWAKRFVPGFAK</sequence>
<evidence type="ECO:0000313" key="1">
    <source>
        <dbReference type="EMBL" id="PVM90651.1"/>
    </source>
</evidence>